<dbReference type="InterPro" id="IPR011008">
    <property type="entry name" value="Dimeric_a/b-barrel"/>
</dbReference>
<evidence type="ECO:0000313" key="3">
    <source>
        <dbReference type="Proteomes" id="UP000295184"/>
    </source>
</evidence>
<dbReference type="PROSITE" id="PS51502">
    <property type="entry name" value="S_R_A_B_BARREL"/>
    <property type="match status" value="1"/>
</dbReference>
<dbReference type="EMBL" id="SLUM01000003">
    <property type="protein sequence ID" value="TCL60770.1"/>
    <property type="molecule type" value="Genomic_DNA"/>
</dbReference>
<dbReference type="InterPro" id="IPR013097">
    <property type="entry name" value="Dabb"/>
</dbReference>
<protein>
    <submittedName>
        <fullName evidence="2">Stress responsive alpha/beta barrel protein</fullName>
    </submittedName>
</protein>
<dbReference type="Proteomes" id="UP000295184">
    <property type="component" value="Unassembled WGS sequence"/>
</dbReference>
<sequence length="93" mass="10432">MIKHIVLWELADKDQADANAAKMKERLEALVGQTPGLLSAHVSRSFAGYDVALIAELESREALEAYQNFPPHVEIKKWVGSIAKNRTFCDFEC</sequence>
<dbReference type="Pfam" id="PF07876">
    <property type="entry name" value="Dabb"/>
    <property type="match status" value="1"/>
</dbReference>
<evidence type="ECO:0000259" key="1">
    <source>
        <dbReference type="PROSITE" id="PS51502"/>
    </source>
</evidence>
<dbReference type="OrthoDB" id="9808130at2"/>
<dbReference type="PANTHER" id="PTHR37832">
    <property type="entry name" value="BLL2683 PROTEIN"/>
    <property type="match status" value="1"/>
</dbReference>
<feature type="domain" description="Stress-response A/B barrel" evidence="1">
    <location>
        <begin position="2"/>
        <end position="91"/>
    </location>
</feature>
<reference evidence="2 3" key="1">
    <citation type="submission" date="2019-03" db="EMBL/GenBank/DDBJ databases">
        <title>Genomic Encyclopedia of Type Strains, Phase IV (KMG-IV): sequencing the most valuable type-strain genomes for metagenomic binning, comparative biology and taxonomic classification.</title>
        <authorList>
            <person name="Goeker M."/>
        </authorList>
    </citation>
    <scope>NUCLEOTIDE SEQUENCE [LARGE SCALE GENOMIC DNA]</scope>
    <source>
        <strain evidence="2 3">DSM 100451</strain>
    </source>
</reference>
<dbReference type="GeneID" id="97381621"/>
<proteinExistence type="predicted"/>
<dbReference type="Gene3D" id="3.30.70.100">
    <property type="match status" value="1"/>
</dbReference>
<gene>
    <name evidence="2" type="ORF">EDD77_10393</name>
</gene>
<dbReference type="SMART" id="SM00886">
    <property type="entry name" value="Dabb"/>
    <property type="match status" value="1"/>
</dbReference>
<organism evidence="2 3">
    <name type="scientific">Allofournierella massiliensis</name>
    <dbReference type="NCBI Taxonomy" id="1650663"/>
    <lineage>
        <taxon>Bacteria</taxon>
        <taxon>Bacillati</taxon>
        <taxon>Bacillota</taxon>
        <taxon>Clostridia</taxon>
        <taxon>Eubacteriales</taxon>
        <taxon>Oscillospiraceae</taxon>
        <taxon>Allofournierella</taxon>
    </lineage>
</organism>
<evidence type="ECO:0000313" key="2">
    <source>
        <dbReference type="EMBL" id="TCL60770.1"/>
    </source>
</evidence>
<dbReference type="SUPFAM" id="SSF54909">
    <property type="entry name" value="Dimeric alpha+beta barrel"/>
    <property type="match status" value="1"/>
</dbReference>
<dbReference type="PANTHER" id="PTHR37832:SF1">
    <property type="entry name" value="STRESS-RESPONSE A_B BARREL DOMAIN-CONTAINING PROTEIN"/>
    <property type="match status" value="1"/>
</dbReference>
<name>A0A4R1R5M9_9FIRM</name>
<comment type="caution">
    <text evidence="2">The sequence shown here is derived from an EMBL/GenBank/DDBJ whole genome shotgun (WGS) entry which is preliminary data.</text>
</comment>
<dbReference type="AlphaFoldDB" id="A0A4R1R5M9"/>
<dbReference type="STRING" id="1650663.GCA_001486665_00267"/>
<accession>A0A4R1R5M9</accession>
<dbReference type="RefSeq" id="WP_058962796.1">
    <property type="nucleotide sequence ID" value="NZ_CABKVM010000011.1"/>
</dbReference>